<dbReference type="InterPro" id="IPR046341">
    <property type="entry name" value="SET_dom_sf"/>
</dbReference>
<dbReference type="Proteomes" id="UP000626109">
    <property type="component" value="Unassembled WGS sequence"/>
</dbReference>
<dbReference type="Pfam" id="PF00856">
    <property type="entry name" value="SET"/>
    <property type="match status" value="1"/>
</dbReference>
<sequence length="507" mass="56161">MAKGVHLVRSAAMKKQKQQSLKRSKPSDVQVRESTLRGAGNGLFAVSDFARGTLLPVPYKGRQLTLAQFKQLKDFRWCFQVQEGNCWAVDGKMLKVGNPLRWVNGVRSPSQLRRVNVVGIKLEDGKAWYVTTKPVTAGSEFIIDYGPGYWKAYDEHWAKPERLRLKALRAAQAKKGTAKKQEQLQEMLEAVAWSRDADMVDNVLIRISIRTSQLLRRLKLISVYLEHLTDCRNARSVAAHLSYRCCRYCYCFRCISSCNSFASFMDGMADNMVVAKLKRKEEVIAASGKEIYESIVKKMRTGEADGTGAVTVPLKGAAPLKAALTAAGGKSASSTQAARCPAKRCPLRWAGLCQHQGPFRDLREHLMTEHHFQPRRSLPKDKRFCTSSGLSSEAKEWGHVVALPGGRQMACVVGFQPDISRTHGFVSVFALDDGKAALGPVTAAISAVRGADSSHMRSATFSWSEVPHQSADLQQVAGLFPLKLFTSRLAEGKPHERVVEVTIQLDK</sequence>
<evidence type="ECO:0000313" key="4">
    <source>
        <dbReference type="Proteomes" id="UP000626109"/>
    </source>
</evidence>
<accession>A0A813L5V3</accession>
<feature type="compositionally biased region" description="Basic residues" evidence="1">
    <location>
        <begin position="12"/>
        <end position="24"/>
    </location>
</feature>
<dbReference type="InterPro" id="IPR001214">
    <property type="entry name" value="SET_dom"/>
</dbReference>
<organism evidence="3 4">
    <name type="scientific">Polarella glacialis</name>
    <name type="common">Dinoflagellate</name>
    <dbReference type="NCBI Taxonomy" id="89957"/>
    <lineage>
        <taxon>Eukaryota</taxon>
        <taxon>Sar</taxon>
        <taxon>Alveolata</taxon>
        <taxon>Dinophyceae</taxon>
        <taxon>Suessiales</taxon>
        <taxon>Suessiaceae</taxon>
        <taxon>Polarella</taxon>
    </lineage>
</organism>
<gene>
    <name evidence="3" type="ORF">PGLA2088_LOCUS38830</name>
</gene>
<proteinExistence type="predicted"/>
<protein>
    <recommendedName>
        <fullName evidence="2">SET domain-containing protein</fullName>
    </recommendedName>
</protein>
<name>A0A813L5V3_POLGL</name>
<evidence type="ECO:0000256" key="1">
    <source>
        <dbReference type="SAM" id="MobiDB-lite"/>
    </source>
</evidence>
<dbReference type="Gene3D" id="2.170.270.10">
    <property type="entry name" value="SET domain"/>
    <property type="match status" value="1"/>
</dbReference>
<evidence type="ECO:0000259" key="2">
    <source>
        <dbReference type="Pfam" id="PF00856"/>
    </source>
</evidence>
<feature type="domain" description="SET" evidence="2">
    <location>
        <begin position="40"/>
        <end position="146"/>
    </location>
</feature>
<evidence type="ECO:0000313" key="3">
    <source>
        <dbReference type="EMBL" id="CAE8715904.1"/>
    </source>
</evidence>
<reference evidence="3" key="1">
    <citation type="submission" date="2021-02" db="EMBL/GenBank/DDBJ databases">
        <authorList>
            <person name="Dougan E. K."/>
            <person name="Rhodes N."/>
            <person name="Thang M."/>
            <person name="Chan C."/>
        </authorList>
    </citation>
    <scope>NUCLEOTIDE SEQUENCE</scope>
</reference>
<dbReference type="AlphaFoldDB" id="A0A813L5V3"/>
<dbReference type="SUPFAM" id="SSF82199">
    <property type="entry name" value="SET domain"/>
    <property type="match status" value="1"/>
</dbReference>
<dbReference type="EMBL" id="CAJNNW010032880">
    <property type="protein sequence ID" value="CAE8715904.1"/>
    <property type="molecule type" value="Genomic_DNA"/>
</dbReference>
<comment type="caution">
    <text evidence="3">The sequence shown here is derived from an EMBL/GenBank/DDBJ whole genome shotgun (WGS) entry which is preliminary data.</text>
</comment>
<feature type="region of interest" description="Disordered" evidence="1">
    <location>
        <begin position="1"/>
        <end position="31"/>
    </location>
</feature>